<dbReference type="EMBL" id="CP117430">
    <property type="protein sequence ID" value="WLI16403.1"/>
    <property type="molecule type" value="Genomic_DNA"/>
</dbReference>
<proteinExistence type="predicted"/>
<evidence type="ECO:0000313" key="3">
    <source>
        <dbReference type="Proteomes" id="UP001230768"/>
    </source>
</evidence>
<keyword evidence="3" id="KW-1185">Reference proteome</keyword>
<dbReference type="Proteomes" id="UP001230768">
    <property type="component" value="Chromosome"/>
</dbReference>
<accession>A0ABY9GL73</accession>
<name>A0ABY9GL73_9PSED</name>
<evidence type="ECO:0008006" key="4">
    <source>
        <dbReference type="Google" id="ProtNLM"/>
    </source>
</evidence>
<feature type="transmembrane region" description="Helical" evidence="1">
    <location>
        <begin position="6"/>
        <end position="26"/>
    </location>
</feature>
<organism evidence="2 3">
    <name type="scientific">Pseudomonas wuhanensis</name>
    <dbReference type="NCBI Taxonomy" id="2954098"/>
    <lineage>
        <taxon>Bacteria</taxon>
        <taxon>Pseudomonadati</taxon>
        <taxon>Pseudomonadota</taxon>
        <taxon>Gammaproteobacteria</taxon>
        <taxon>Pseudomonadales</taxon>
        <taxon>Pseudomonadaceae</taxon>
        <taxon>Pseudomonas</taxon>
    </lineage>
</organism>
<evidence type="ECO:0000313" key="2">
    <source>
        <dbReference type="EMBL" id="WLI16403.1"/>
    </source>
</evidence>
<protein>
    <recommendedName>
        <fullName evidence="4">DUF2489 domain-containing protein</fullName>
    </recommendedName>
</protein>
<evidence type="ECO:0000256" key="1">
    <source>
        <dbReference type="SAM" id="Phobius"/>
    </source>
</evidence>
<gene>
    <name evidence="2" type="ORF">PSH88_18875</name>
</gene>
<reference evidence="2 3" key="1">
    <citation type="submission" date="2023-02" db="EMBL/GenBank/DDBJ databases">
        <title>Evolution of Hrp T3SS in non-pathogenic Pseudomonas fluorescens.</title>
        <authorList>
            <person name="Liao K."/>
            <person name="Wei H."/>
            <person name="Gu Y."/>
        </authorList>
    </citation>
    <scope>NUCLEOTIDE SEQUENCE [LARGE SCALE GENOMIC DNA]</scope>
    <source>
        <strain evidence="2 3">FP607</strain>
    </source>
</reference>
<dbReference type="RefSeq" id="WP_305422045.1">
    <property type="nucleotide sequence ID" value="NZ_CP117430.1"/>
</dbReference>
<sequence>MDAPMWANLIAGLAFLVSVVAAVFSWRSAAQAKRANNLAVHQYQRELHQAFYEVRNLFVTHHWSTQQIELIPFEFSFQNSHLYVSAALSKKLLSFYDECFQVEDLHHRLDMQRDYSRMCVNDPVPLDADVLGDFHAVAKRSEAKAREDLTECVERALNLAEEVETLFKIELKLK</sequence>
<keyword evidence="1" id="KW-0812">Transmembrane</keyword>
<keyword evidence="1" id="KW-0472">Membrane</keyword>
<keyword evidence="1" id="KW-1133">Transmembrane helix</keyword>